<dbReference type="eggNOG" id="ENOG502S9NN">
    <property type="taxonomic scope" value="Eukaryota"/>
</dbReference>
<evidence type="ECO:0000256" key="1">
    <source>
        <dbReference type="SAM" id="MobiDB-lite"/>
    </source>
</evidence>
<organism evidence="6">
    <name type="scientific">Leptosphaeria maculans (strain JN3 / isolate v23.1.3 / race Av1-4-5-6-7-8)</name>
    <name type="common">Blackleg fungus</name>
    <name type="synonym">Phoma lingam</name>
    <dbReference type="NCBI Taxonomy" id="985895"/>
    <lineage>
        <taxon>Eukaryota</taxon>
        <taxon>Fungi</taxon>
        <taxon>Dikarya</taxon>
        <taxon>Ascomycota</taxon>
        <taxon>Pezizomycotina</taxon>
        <taxon>Dothideomycetes</taxon>
        <taxon>Pleosporomycetidae</taxon>
        <taxon>Pleosporales</taxon>
        <taxon>Pleosporineae</taxon>
        <taxon>Leptosphaeriaceae</taxon>
        <taxon>Plenodomus</taxon>
        <taxon>Plenodomus lingam/Leptosphaeria maculans species complex</taxon>
    </lineage>
</organism>
<name>E4ZX10_LEPMJ</name>
<feature type="domain" description="DUF7707" evidence="4">
    <location>
        <begin position="29"/>
        <end position="135"/>
    </location>
</feature>
<dbReference type="Proteomes" id="UP000002668">
    <property type="component" value="Genome"/>
</dbReference>
<keyword evidence="3" id="KW-0732">Signal</keyword>
<protein>
    <recommendedName>
        <fullName evidence="4">DUF7707 domain-containing protein</fullName>
    </recommendedName>
</protein>
<dbReference type="GeneID" id="13281904"/>
<keyword evidence="6" id="KW-1185">Reference proteome</keyword>
<keyword evidence="2" id="KW-1133">Transmembrane helix</keyword>
<evidence type="ECO:0000313" key="6">
    <source>
        <dbReference type="Proteomes" id="UP000002668"/>
    </source>
</evidence>
<accession>E4ZX10</accession>
<keyword evidence="2" id="KW-0472">Membrane</keyword>
<dbReference type="PANTHER" id="PTHR38118">
    <property type="entry name" value="ANCHORED CELL WALL PROTEIN 11-RELATED"/>
    <property type="match status" value="1"/>
</dbReference>
<gene>
    <name evidence="5" type="ORF">LEMA_P023720.1</name>
</gene>
<dbReference type="InParanoid" id="E4ZX10"/>
<dbReference type="PANTHER" id="PTHR38118:SF2">
    <property type="entry name" value="CDP-ALCOHOL PHOSPHATIDYLTRANSFERASE PROTEIN"/>
    <property type="match status" value="1"/>
</dbReference>
<proteinExistence type="predicted"/>
<sequence length="209" mass="21439">MHASILALGTAALAGFSSAQTTSQQNYPYTIDPNTVSESDRTFWCDQNIAQCPLICLQQPGVTSMSTEENSCDSTALTYTCVCENGVVPNVTQYSQTLPFFICQEWGNNCVANCRGDNTCQSKCRSDHPCGAQSPFLGNASLSSTATAGPTGGASATNSIPITGFGGQQPTGSSSSGNTGAASTGFVPNAGLSLAAVFGSVFLGFAILL</sequence>
<feature type="compositionally biased region" description="Low complexity" evidence="1">
    <location>
        <begin position="170"/>
        <end position="180"/>
    </location>
</feature>
<dbReference type="EMBL" id="FP929127">
    <property type="protein sequence ID" value="CBX95220.1"/>
    <property type="molecule type" value="Genomic_DNA"/>
</dbReference>
<dbReference type="OMA" id="NNCVANC"/>
<dbReference type="VEuPathDB" id="FungiDB:LEMA_P023720.1"/>
<feature type="signal peptide" evidence="3">
    <location>
        <begin position="1"/>
        <end position="19"/>
    </location>
</feature>
<dbReference type="RefSeq" id="XP_003838699.1">
    <property type="nucleotide sequence ID" value="XM_003838651.1"/>
</dbReference>
<dbReference type="AlphaFoldDB" id="E4ZX10"/>
<dbReference type="Pfam" id="PF24808">
    <property type="entry name" value="DUF7707"/>
    <property type="match status" value="1"/>
</dbReference>
<evidence type="ECO:0000259" key="4">
    <source>
        <dbReference type="Pfam" id="PF24808"/>
    </source>
</evidence>
<dbReference type="InterPro" id="IPR056124">
    <property type="entry name" value="DUF7707"/>
</dbReference>
<evidence type="ECO:0000256" key="2">
    <source>
        <dbReference type="SAM" id="Phobius"/>
    </source>
</evidence>
<feature type="region of interest" description="Disordered" evidence="1">
    <location>
        <begin position="159"/>
        <end position="180"/>
    </location>
</feature>
<feature type="chain" id="PRO_5003194952" description="DUF7707 domain-containing protein" evidence="3">
    <location>
        <begin position="20"/>
        <end position="209"/>
    </location>
</feature>
<dbReference type="OrthoDB" id="2439692at2759"/>
<feature type="transmembrane region" description="Helical" evidence="2">
    <location>
        <begin position="186"/>
        <end position="208"/>
    </location>
</feature>
<dbReference type="HOGENOM" id="CLU_084512_0_0_1"/>
<keyword evidence="2" id="KW-0812">Transmembrane</keyword>
<evidence type="ECO:0000313" key="5">
    <source>
        <dbReference type="EMBL" id="CBX95220.1"/>
    </source>
</evidence>
<evidence type="ECO:0000256" key="3">
    <source>
        <dbReference type="SAM" id="SignalP"/>
    </source>
</evidence>
<reference evidence="6" key="1">
    <citation type="journal article" date="2011" name="Nat. Commun.">
        <title>Effector diversification within compartments of the Leptosphaeria maculans genome affected by Repeat-Induced Point mutations.</title>
        <authorList>
            <person name="Rouxel T."/>
            <person name="Grandaubert J."/>
            <person name="Hane J.K."/>
            <person name="Hoede C."/>
            <person name="van de Wouw A.P."/>
            <person name="Couloux A."/>
            <person name="Dominguez V."/>
            <person name="Anthouard V."/>
            <person name="Bally P."/>
            <person name="Bourras S."/>
            <person name="Cozijnsen A.J."/>
            <person name="Ciuffetti L.M."/>
            <person name="Degrave A."/>
            <person name="Dilmaghani A."/>
            <person name="Duret L."/>
            <person name="Fudal I."/>
            <person name="Goodwin S.B."/>
            <person name="Gout L."/>
            <person name="Glaser N."/>
            <person name="Linglin J."/>
            <person name="Kema G.H.J."/>
            <person name="Lapalu N."/>
            <person name="Lawrence C.B."/>
            <person name="May K."/>
            <person name="Meyer M."/>
            <person name="Ollivier B."/>
            <person name="Poulain J."/>
            <person name="Schoch C.L."/>
            <person name="Simon A."/>
            <person name="Spatafora J.W."/>
            <person name="Stachowiak A."/>
            <person name="Turgeon B.G."/>
            <person name="Tyler B.M."/>
            <person name="Vincent D."/>
            <person name="Weissenbach J."/>
            <person name="Amselem J."/>
            <person name="Quesneville H."/>
            <person name="Oliver R.P."/>
            <person name="Wincker P."/>
            <person name="Balesdent M.-H."/>
            <person name="Howlett B.J."/>
        </authorList>
    </citation>
    <scope>NUCLEOTIDE SEQUENCE [LARGE SCALE GENOMIC DNA]</scope>
    <source>
        <strain evidence="6">JN3 / isolate v23.1.3 / race Av1-4-5-6-7-8</strain>
    </source>
</reference>